<accession>A0A1F6BX06</accession>
<evidence type="ECO:0000313" key="2">
    <source>
        <dbReference type="Proteomes" id="UP000176322"/>
    </source>
</evidence>
<name>A0A1F6BX06_9BACT</name>
<sequence>MRLDFRTILAFIFGGVLLTGAFLLKPDRTNLHKEGTNDESAATRNFIPVKDSDNNGIPDWQEPFAVNTINLDDLGMTSGVSTTTVTGQLVSSLADYLAGGDNDPNSVLSLIGSELMTSAVDSQYDDTDINISEDNSPAALRNYGNQVALIANGYPLPADTKNEMVILNDAFLHDDPEALESLDPIIASYEGMRDDMLELSVPSSLKREHLSLANVYNALAIDIQGFRYVFEDAITSTLRFRRYPADRSALQAAISNLYLKLHQSGIQWSDEDPASSFVEVRL</sequence>
<reference evidence="1 2" key="1">
    <citation type="journal article" date="2016" name="Nat. Commun.">
        <title>Thousands of microbial genomes shed light on interconnected biogeochemical processes in an aquifer system.</title>
        <authorList>
            <person name="Anantharaman K."/>
            <person name="Brown C.T."/>
            <person name="Hug L.A."/>
            <person name="Sharon I."/>
            <person name="Castelle C.J."/>
            <person name="Probst A.J."/>
            <person name="Thomas B.C."/>
            <person name="Singh A."/>
            <person name="Wilkins M.J."/>
            <person name="Karaoz U."/>
            <person name="Brodie E.L."/>
            <person name="Williams K.H."/>
            <person name="Hubbard S.S."/>
            <person name="Banfield J.F."/>
        </authorList>
    </citation>
    <scope>NUCLEOTIDE SEQUENCE [LARGE SCALE GENOMIC DNA]</scope>
</reference>
<evidence type="ECO:0000313" key="1">
    <source>
        <dbReference type="EMBL" id="OGG41450.1"/>
    </source>
</evidence>
<gene>
    <name evidence="1" type="ORF">A2837_02990</name>
</gene>
<organism evidence="1 2">
    <name type="scientific">Candidatus Kaiserbacteria bacterium RIFCSPHIGHO2_01_FULL_46_22</name>
    <dbReference type="NCBI Taxonomy" id="1798475"/>
    <lineage>
        <taxon>Bacteria</taxon>
        <taxon>Candidatus Kaiseribacteriota</taxon>
    </lineage>
</organism>
<dbReference type="STRING" id="1798475.A2837_02990"/>
<dbReference type="Proteomes" id="UP000176322">
    <property type="component" value="Unassembled WGS sequence"/>
</dbReference>
<dbReference type="EMBL" id="MFKO01000008">
    <property type="protein sequence ID" value="OGG41450.1"/>
    <property type="molecule type" value="Genomic_DNA"/>
</dbReference>
<comment type="caution">
    <text evidence="1">The sequence shown here is derived from an EMBL/GenBank/DDBJ whole genome shotgun (WGS) entry which is preliminary data.</text>
</comment>
<dbReference type="AlphaFoldDB" id="A0A1F6BX06"/>
<proteinExistence type="predicted"/>
<protein>
    <submittedName>
        <fullName evidence="1">Uncharacterized protein</fullName>
    </submittedName>
</protein>